<dbReference type="PATRIC" id="fig|1299321.3.peg.3308"/>
<proteinExistence type="predicted"/>
<reference evidence="1 2" key="1">
    <citation type="submission" date="2013-12" db="EMBL/GenBank/DDBJ databases">
        <authorList>
            <person name="Zelazny A."/>
            <person name="Olivier K."/>
            <person name="Holland S."/>
            <person name="Lenaerts A."/>
            <person name="Ordway D."/>
            <person name="DeGroote M.A."/>
            <person name="Parker T."/>
            <person name="Sizemore C."/>
            <person name="Tallon L.J."/>
            <person name="Sadzewicz L.K."/>
            <person name="Sengamalay N."/>
            <person name="Fraser C.M."/>
            <person name="Hine E."/>
            <person name="Shefchek K.A."/>
            <person name="Das S.P."/>
            <person name="Tettelin H."/>
        </authorList>
    </citation>
    <scope>NUCLEOTIDE SEQUENCE [LARGE SCALE GENOMIC DNA]</scope>
    <source>
        <strain evidence="1 2">1513</strain>
    </source>
</reference>
<organism evidence="1 2">
    <name type="scientific">Mycobacteroides abscessus subsp. bolletii 1513</name>
    <dbReference type="NCBI Taxonomy" id="1299321"/>
    <lineage>
        <taxon>Bacteria</taxon>
        <taxon>Bacillati</taxon>
        <taxon>Actinomycetota</taxon>
        <taxon>Actinomycetes</taxon>
        <taxon>Mycobacteriales</taxon>
        <taxon>Mycobacteriaceae</taxon>
        <taxon>Mycobacteroides</taxon>
        <taxon>Mycobacteroides abscessus</taxon>
    </lineage>
</organism>
<dbReference type="EMBL" id="JAOJ01000002">
    <property type="protein sequence ID" value="EUA69516.1"/>
    <property type="molecule type" value="Genomic_DNA"/>
</dbReference>
<sequence length="45" mass="5314">MNQENERAQRFYLKHGFTRSGTKTFLVGERLENDYVMQRSVAAPH</sequence>
<dbReference type="GO" id="GO:0016740">
    <property type="term" value="F:transferase activity"/>
    <property type="evidence" value="ECO:0007669"/>
    <property type="project" value="UniProtKB-KW"/>
</dbReference>
<dbReference type="Proteomes" id="UP000023351">
    <property type="component" value="Unassembled WGS sequence"/>
</dbReference>
<dbReference type="InterPro" id="IPR016181">
    <property type="entry name" value="Acyl_CoA_acyltransferase"/>
</dbReference>
<protein>
    <submittedName>
        <fullName evidence="1">Putative acetyltransferase</fullName>
    </submittedName>
</protein>
<accession>X8DN73</accession>
<keyword evidence="1" id="KW-0808">Transferase</keyword>
<name>X8DN73_9MYCO</name>
<gene>
    <name evidence="1" type="ORF">I540_3446</name>
</gene>
<evidence type="ECO:0000313" key="1">
    <source>
        <dbReference type="EMBL" id="EUA69516.1"/>
    </source>
</evidence>
<evidence type="ECO:0000313" key="2">
    <source>
        <dbReference type="Proteomes" id="UP000023351"/>
    </source>
</evidence>
<dbReference type="SUPFAM" id="SSF55729">
    <property type="entry name" value="Acyl-CoA N-acyltransferases (Nat)"/>
    <property type="match status" value="1"/>
</dbReference>
<comment type="caution">
    <text evidence="1">The sequence shown here is derived from an EMBL/GenBank/DDBJ whole genome shotgun (WGS) entry which is preliminary data.</text>
</comment>
<dbReference type="Gene3D" id="3.40.630.30">
    <property type="match status" value="1"/>
</dbReference>
<dbReference type="AlphaFoldDB" id="X8DN73"/>